<feature type="compositionally biased region" description="Basic and acidic residues" evidence="6">
    <location>
        <begin position="655"/>
        <end position="666"/>
    </location>
</feature>
<reference evidence="7" key="1">
    <citation type="submission" date="2023-12" db="EMBL/GenBank/DDBJ databases">
        <authorList>
            <person name="Brown T."/>
        </authorList>
    </citation>
    <scope>NUCLEOTIDE SEQUENCE</scope>
</reference>
<dbReference type="Pfam" id="PF05672">
    <property type="entry name" value="MAP7"/>
    <property type="match status" value="1"/>
</dbReference>
<feature type="compositionally biased region" description="Acidic residues" evidence="6">
    <location>
        <begin position="675"/>
        <end position="694"/>
    </location>
</feature>
<accession>A0ABP0AI74</accession>
<dbReference type="PANTHER" id="PTHR15073:SF5">
    <property type="entry name" value="MAP7 DOMAIN-CONTAINING PROTEIN 3"/>
    <property type="match status" value="1"/>
</dbReference>
<proteinExistence type="inferred from homology"/>
<sequence length="850" mass="95949">MAERTASGCGTSLRGMRERMVAAAHAIAQERRNQSGFSSLPPQSSNTKSAFKPVIDGSVLKNDIKQKLAKERREERRRQEDATKEIQLLEKERKSKIQYEKQMEEKQRKLREQKQKDEQRRISAEEKRKQKLEEEREKFKAVVSRTLERSNRIEQRQKRWSWEGSTTVNSESKTVKKRSISTEKLEQDTSGSHQQMTPSSPGLQNSISKSIHSLVVQSIDMPLLSHSNDELKNTMVLCKSTVAVPLQEKAETPLKVSLEAPAELSVEAAPKGSMNAAPEVSVEVHPEASVEAPFKVSMEAAPEVIMGAFPEMSVEPLLESLEASPEGSEDMSLMSVDPSPEVSMDSSSEASLDSYPEVSMETTSEARLDVFHKGNMEMIPEESLETVLEENMEVPLKASVKSSSESKSCPEVNLRDTPQKSNLVNKKRTSTHSPLSKWPSSTNVWDSPSPISANRQIQKNCLPSISPFVSKQSAQSSVSSKIIPAQHTPRTQNIAGNIRRKKKKASKKNTKSSEAVTQKHMTYDESGNKSTQGIMNAEEATKILTAKRRLAREHKEKEEKLQKEMDQRKEKKVTKKAFEGQEMFSKFDHGQQQKEIKKKEGLQDQENQRELLQKGDAKIKAKEEADKCKKEQEKIMLQNLQERLERKKRIEEIMKRTRKTNLDTSKDLQTSSSDTYEDHEADDEDEPESDDANSPDDLHPLAFTNGMNSSRKLKKSFRNVKSAPRLQSLEVNSDKVYTKTRSSLKSDIKNVRQKVKDPLAQAKGIRMSIQRMTNQVTKTEKIVETSNPMVPSESLHPVSQECVCDQILDSTHKIDPLISSNLPDSQKHHPKGSTTFYQSPQTKIEKSDSA</sequence>
<feature type="region of interest" description="Disordered" evidence="6">
    <location>
        <begin position="549"/>
        <end position="633"/>
    </location>
</feature>
<evidence type="ECO:0000313" key="7">
    <source>
        <dbReference type="EMBL" id="CAK6450201.1"/>
    </source>
</evidence>
<evidence type="ECO:0000256" key="4">
    <source>
        <dbReference type="ARBA" id="ARBA00023054"/>
    </source>
</evidence>
<keyword evidence="8" id="KW-1185">Reference proteome</keyword>
<feature type="compositionally biased region" description="Basic and acidic residues" evidence="6">
    <location>
        <begin position="585"/>
        <end position="633"/>
    </location>
</feature>
<feature type="region of interest" description="Disordered" evidence="6">
    <location>
        <begin position="398"/>
        <end position="451"/>
    </location>
</feature>
<dbReference type="InterPro" id="IPR008604">
    <property type="entry name" value="MAP7_fam"/>
</dbReference>
<feature type="region of interest" description="Disordered" evidence="6">
    <location>
        <begin position="93"/>
        <end position="206"/>
    </location>
</feature>
<feature type="compositionally biased region" description="Basic and acidic residues" evidence="6">
    <location>
        <begin position="93"/>
        <end position="161"/>
    </location>
</feature>
<comment type="subcellular location">
    <subcellularLocation>
        <location evidence="1">Cytoplasm</location>
        <location evidence="1">Cytoskeleton</location>
    </subcellularLocation>
</comment>
<feature type="compositionally biased region" description="Polar residues" evidence="6">
    <location>
        <begin position="431"/>
        <end position="451"/>
    </location>
</feature>
<organism evidence="7 8">
    <name type="scientific">Pipistrellus nathusii</name>
    <name type="common">Nathusius' pipistrelle</name>
    <dbReference type="NCBI Taxonomy" id="59473"/>
    <lineage>
        <taxon>Eukaryota</taxon>
        <taxon>Metazoa</taxon>
        <taxon>Chordata</taxon>
        <taxon>Craniata</taxon>
        <taxon>Vertebrata</taxon>
        <taxon>Euteleostomi</taxon>
        <taxon>Mammalia</taxon>
        <taxon>Eutheria</taxon>
        <taxon>Laurasiatheria</taxon>
        <taxon>Chiroptera</taxon>
        <taxon>Yangochiroptera</taxon>
        <taxon>Vespertilionidae</taxon>
        <taxon>Pipistrellus</taxon>
    </lineage>
</organism>
<feature type="compositionally biased region" description="Polar residues" evidence="6">
    <location>
        <begin position="34"/>
        <end position="49"/>
    </location>
</feature>
<feature type="compositionally biased region" description="Polar residues" evidence="6">
    <location>
        <begin position="188"/>
        <end position="206"/>
    </location>
</feature>
<evidence type="ECO:0000313" key="8">
    <source>
        <dbReference type="Proteomes" id="UP001314169"/>
    </source>
</evidence>
<keyword evidence="5" id="KW-0206">Cytoskeleton</keyword>
<feature type="region of interest" description="Disordered" evidence="6">
    <location>
        <begin position="30"/>
        <end position="54"/>
    </location>
</feature>
<evidence type="ECO:0000256" key="5">
    <source>
        <dbReference type="ARBA" id="ARBA00023212"/>
    </source>
</evidence>
<feature type="region of interest" description="Disordered" evidence="6">
    <location>
        <begin position="815"/>
        <end position="850"/>
    </location>
</feature>
<feature type="region of interest" description="Disordered" evidence="6">
    <location>
        <begin position="478"/>
        <end position="536"/>
    </location>
</feature>
<evidence type="ECO:0000256" key="2">
    <source>
        <dbReference type="ARBA" id="ARBA00007525"/>
    </source>
</evidence>
<evidence type="ECO:0008006" key="9">
    <source>
        <dbReference type="Google" id="ProtNLM"/>
    </source>
</evidence>
<feature type="compositionally biased region" description="Polar residues" evidence="6">
    <location>
        <begin position="832"/>
        <end position="842"/>
    </location>
</feature>
<dbReference type="Proteomes" id="UP001314169">
    <property type="component" value="Chromosome X"/>
</dbReference>
<evidence type="ECO:0000256" key="6">
    <source>
        <dbReference type="SAM" id="MobiDB-lite"/>
    </source>
</evidence>
<keyword evidence="3" id="KW-0963">Cytoplasm</keyword>
<feature type="compositionally biased region" description="Basic and acidic residues" evidence="6">
    <location>
        <begin position="553"/>
        <end position="569"/>
    </location>
</feature>
<feature type="compositionally biased region" description="Low complexity" evidence="6">
    <location>
        <begin position="398"/>
        <end position="407"/>
    </location>
</feature>
<feature type="region of interest" description="Disordered" evidence="6">
    <location>
        <begin position="655"/>
        <end position="721"/>
    </location>
</feature>
<name>A0ABP0AI74_PIPNA</name>
<dbReference type="EMBL" id="OY882879">
    <property type="protein sequence ID" value="CAK6450201.1"/>
    <property type="molecule type" value="Genomic_DNA"/>
</dbReference>
<dbReference type="InterPro" id="IPR051483">
    <property type="entry name" value="MAP7_domain-containing"/>
</dbReference>
<feature type="compositionally biased region" description="Basic residues" evidence="6">
    <location>
        <begin position="498"/>
        <end position="510"/>
    </location>
</feature>
<evidence type="ECO:0000256" key="1">
    <source>
        <dbReference type="ARBA" id="ARBA00004245"/>
    </source>
</evidence>
<feature type="region of interest" description="Disordered" evidence="6">
    <location>
        <begin position="321"/>
        <end position="359"/>
    </location>
</feature>
<feature type="compositionally biased region" description="Low complexity" evidence="6">
    <location>
        <begin position="335"/>
        <end position="357"/>
    </location>
</feature>
<keyword evidence="4" id="KW-0175">Coiled coil</keyword>
<feature type="compositionally biased region" description="Polar residues" evidence="6">
    <location>
        <begin position="163"/>
        <end position="172"/>
    </location>
</feature>
<comment type="similarity">
    <text evidence="2">Belongs to the MAP7 family.</text>
</comment>
<dbReference type="PANTHER" id="PTHR15073">
    <property type="entry name" value="MICROTUBULE-ASSOCIATED PROTEIN"/>
    <property type="match status" value="1"/>
</dbReference>
<gene>
    <name evidence="7" type="ORF">MPIPNATIZW_LOCUS18507</name>
</gene>
<protein>
    <recommendedName>
        <fullName evidence="9">MAP7 domain-containing protein 3</fullName>
    </recommendedName>
</protein>
<evidence type="ECO:0000256" key="3">
    <source>
        <dbReference type="ARBA" id="ARBA00022490"/>
    </source>
</evidence>